<dbReference type="RefSeq" id="WP_072836557.1">
    <property type="nucleotide sequence ID" value="NZ_FQUU01000017.1"/>
</dbReference>
<protein>
    <recommendedName>
        <fullName evidence="3">Lipocalin-like domain-containing protein</fullName>
    </recommendedName>
</protein>
<gene>
    <name evidence="1" type="ORF">SAMN02745131_03425</name>
</gene>
<organism evidence="1 2">
    <name type="scientific">Flavisolibacter ginsengisoli DSM 18119</name>
    <dbReference type="NCBI Taxonomy" id="1121884"/>
    <lineage>
        <taxon>Bacteria</taxon>
        <taxon>Pseudomonadati</taxon>
        <taxon>Bacteroidota</taxon>
        <taxon>Chitinophagia</taxon>
        <taxon>Chitinophagales</taxon>
        <taxon>Chitinophagaceae</taxon>
        <taxon>Flavisolibacter</taxon>
    </lineage>
</organism>
<accession>A0A1M5E5B9</accession>
<name>A0A1M5E5B9_9BACT</name>
<proteinExistence type="predicted"/>
<evidence type="ECO:0000313" key="1">
    <source>
        <dbReference type="EMBL" id="SHF74360.1"/>
    </source>
</evidence>
<sequence>MKPVYLLVLLFLAGCLHKKNDSLLGRWQIILLKGKDSSGKEVALYNARTDTTKRYLSFINDTTVHRAAGSKKDADTINYLLVGDTIFSKRGIRNYSMEAITSDSMIITGDDQSKITIVRMKEQSH</sequence>
<keyword evidence="2" id="KW-1185">Reference proteome</keyword>
<dbReference type="Proteomes" id="UP000184048">
    <property type="component" value="Unassembled WGS sequence"/>
</dbReference>
<dbReference type="PROSITE" id="PS51257">
    <property type="entry name" value="PROKAR_LIPOPROTEIN"/>
    <property type="match status" value="1"/>
</dbReference>
<evidence type="ECO:0008006" key="3">
    <source>
        <dbReference type="Google" id="ProtNLM"/>
    </source>
</evidence>
<dbReference type="EMBL" id="FQUU01000017">
    <property type="protein sequence ID" value="SHF74360.1"/>
    <property type="molecule type" value="Genomic_DNA"/>
</dbReference>
<dbReference type="AlphaFoldDB" id="A0A1M5E5B9"/>
<evidence type="ECO:0000313" key="2">
    <source>
        <dbReference type="Proteomes" id="UP000184048"/>
    </source>
</evidence>
<reference evidence="1 2" key="1">
    <citation type="submission" date="2016-11" db="EMBL/GenBank/DDBJ databases">
        <authorList>
            <person name="Jaros S."/>
            <person name="Januszkiewicz K."/>
            <person name="Wedrychowicz H."/>
        </authorList>
    </citation>
    <scope>NUCLEOTIDE SEQUENCE [LARGE SCALE GENOMIC DNA]</scope>
    <source>
        <strain evidence="1 2">DSM 18119</strain>
    </source>
</reference>